<sequence>MLKNILKLEGSLIIEKSAQKKVTGGGPVLGPTCALGDPICCGTAQWQCGVGPSSGGHHEGYYQGNPLCFCY</sequence>
<keyword evidence="2" id="KW-1185">Reference proteome</keyword>
<evidence type="ECO:0000313" key="1">
    <source>
        <dbReference type="EMBL" id="MFD2187090.1"/>
    </source>
</evidence>
<comment type="caution">
    <text evidence="1">The sequence shown here is derived from an EMBL/GenBank/DDBJ whole genome shotgun (WGS) entry which is preliminary data.</text>
</comment>
<reference evidence="2" key="1">
    <citation type="journal article" date="2019" name="Int. J. Syst. Evol. Microbiol.">
        <title>The Global Catalogue of Microorganisms (GCM) 10K type strain sequencing project: providing services to taxonomists for standard genome sequencing and annotation.</title>
        <authorList>
            <consortium name="The Broad Institute Genomics Platform"/>
            <consortium name="The Broad Institute Genome Sequencing Center for Infectious Disease"/>
            <person name="Wu L."/>
            <person name="Ma J."/>
        </authorList>
    </citation>
    <scope>NUCLEOTIDE SEQUENCE [LARGE SCALE GENOMIC DNA]</scope>
    <source>
        <strain evidence="2">DT92</strain>
    </source>
</reference>
<dbReference type="RefSeq" id="WP_378320085.1">
    <property type="nucleotide sequence ID" value="NZ_JBHUHY010000007.1"/>
</dbReference>
<dbReference type="EMBL" id="JBHUHY010000007">
    <property type="protein sequence ID" value="MFD2187090.1"/>
    <property type="molecule type" value="Genomic_DNA"/>
</dbReference>
<proteinExistence type="predicted"/>
<evidence type="ECO:0008006" key="3">
    <source>
        <dbReference type="Google" id="ProtNLM"/>
    </source>
</evidence>
<dbReference type="Proteomes" id="UP001597344">
    <property type="component" value="Unassembled WGS sequence"/>
</dbReference>
<evidence type="ECO:0000313" key="2">
    <source>
        <dbReference type="Proteomes" id="UP001597344"/>
    </source>
</evidence>
<protein>
    <recommendedName>
        <fullName evidence="3">Bacteriocin</fullName>
    </recommendedName>
</protein>
<organism evidence="1 2">
    <name type="scientific">Aquimarina celericrescens</name>
    <dbReference type="NCBI Taxonomy" id="1964542"/>
    <lineage>
        <taxon>Bacteria</taxon>
        <taxon>Pseudomonadati</taxon>
        <taxon>Bacteroidota</taxon>
        <taxon>Flavobacteriia</taxon>
        <taxon>Flavobacteriales</taxon>
        <taxon>Flavobacteriaceae</taxon>
        <taxon>Aquimarina</taxon>
    </lineage>
</organism>
<name>A0ABW5AX88_9FLAO</name>
<gene>
    <name evidence="1" type="ORF">ACFSJT_09845</name>
</gene>
<accession>A0ABW5AX88</accession>